<sequence>MNRPLELSIEKENEDDDDCLTRNPIRIVRLGDRIIEVSILNDEGNFAVKRWFQERDREKRRSPLVAGLSFFRGSPERCSWDKSSPYSSSKVIAGIALCLGGSHCLFIDNSSSYDRVTTARALRDFLNDRRVTIVGVGFKKAVESFDKDWGIHLGKTVEARTLMEDAYGMCKMMGRTGLEEMAEIALNGMRVRRLPMTTEKKYWFDDIDEDRVLQATFDAFLCFEIGVKCLQMLGRPT</sequence>
<proteinExistence type="predicted"/>
<name>A0ACB7WFH6_DIOAL</name>
<dbReference type="EMBL" id="CM037014">
    <property type="protein sequence ID" value="KAH7686451.1"/>
    <property type="molecule type" value="Genomic_DNA"/>
</dbReference>
<accession>A0ACB7WFH6</accession>
<protein>
    <submittedName>
        <fullName evidence="1">Ribonuclease H-like protein</fullName>
    </submittedName>
</protein>
<reference evidence="2" key="1">
    <citation type="journal article" date="2022" name="Nat. Commun.">
        <title>Chromosome evolution and the genetic basis of agronomically important traits in greater yam.</title>
        <authorList>
            <person name="Bredeson J.V."/>
            <person name="Lyons J.B."/>
            <person name="Oniyinde I.O."/>
            <person name="Okereke N.R."/>
            <person name="Kolade O."/>
            <person name="Nnabue I."/>
            <person name="Nwadili C.O."/>
            <person name="Hribova E."/>
            <person name="Parker M."/>
            <person name="Nwogha J."/>
            <person name="Shu S."/>
            <person name="Carlson J."/>
            <person name="Kariba R."/>
            <person name="Muthemba S."/>
            <person name="Knop K."/>
            <person name="Barton G.J."/>
            <person name="Sherwood A.V."/>
            <person name="Lopez-Montes A."/>
            <person name="Asiedu R."/>
            <person name="Jamnadass R."/>
            <person name="Muchugi A."/>
            <person name="Goodstein D."/>
            <person name="Egesi C.N."/>
            <person name="Featherston J."/>
            <person name="Asfaw A."/>
            <person name="Simpson G.G."/>
            <person name="Dolezel J."/>
            <person name="Hendre P.S."/>
            <person name="Van Deynze A."/>
            <person name="Kumar P.L."/>
            <person name="Obidiegwu J.E."/>
            <person name="Bhattacharjee R."/>
            <person name="Rokhsar D.S."/>
        </authorList>
    </citation>
    <scope>NUCLEOTIDE SEQUENCE [LARGE SCALE GENOMIC DNA]</scope>
    <source>
        <strain evidence="2">cv. TDa95/00328</strain>
    </source>
</reference>
<gene>
    <name evidence="1" type="ORF">IHE45_04G105700</name>
</gene>
<dbReference type="Proteomes" id="UP000827976">
    <property type="component" value="Chromosome 4"/>
</dbReference>
<evidence type="ECO:0000313" key="2">
    <source>
        <dbReference type="Proteomes" id="UP000827976"/>
    </source>
</evidence>
<keyword evidence="2" id="KW-1185">Reference proteome</keyword>
<evidence type="ECO:0000313" key="1">
    <source>
        <dbReference type="EMBL" id="KAH7686451.1"/>
    </source>
</evidence>
<comment type="caution">
    <text evidence="1">The sequence shown here is derived from an EMBL/GenBank/DDBJ whole genome shotgun (WGS) entry which is preliminary data.</text>
</comment>
<organism evidence="1 2">
    <name type="scientific">Dioscorea alata</name>
    <name type="common">Purple yam</name>
    <dbReference type="NCBI Taxonomy" id="55571"/>
    <lineage>
        <taxon>Eukaryota</taxon>
        <taxon>Viridiplantae</taxon>
        <taxon>Streptophyta</taxon>
        <taxon>Embryophyta</taxon>
        <taxon>Tracheophyta</taxon>
        <taxon>Spermatophyta</taxon>
        <taxon>Magnoliopsida</taxon>
        <taxon>Liliopsida</taxon>
        <taxon>Dioscoreales</taxon>
        <taxon>Dioscoreaceae</taxon>
        <taxon>Dioscorea</taxon>
    </lineage>
</organism>